<dbReference type="PROSITE" id="PS50887">
    <property type="entry name" value="GGDEF"/>
    <property type="match status" value="1"/>
</dbReference>
<dbReference type="InterPro" id="IPR050469">
    <property type="entry name" value="Diguanylate_Cyclase"/>
</dbReference>
<dbReference type="GO" id="GO:1902201">
    <property type="term" value="P:negative regulation of bacterial-type flagellum-dependent cell motility"/>
    <property type="evidence" value="ECO:0007669"/>
    <property type="project" value="TreeGrafter"/>
</dbReference>
<feature type="transmembrane region" description="Helical" evidence="1">
    <location>
        <begin position="130"/>
        <end position="148"/>
    </location>
</feature>
<dbReference type="InterPro" id="IPR000160">
    <property type="entry name" value="GGDEF_dom"/>
</dbReference>
<reference evidence="4 6" key="2">
    <citation type="journal article" date="2016" name="Front. Microbiol.">
        <title>Industrial Acetogenic Biocatalysts: A Comparative Metabolic and Genomic Analysis.</title>
        <authorList>
            <person name="Bengelsdorf F."/>
            <person name="Poehlein A."/>
            <person name="Sonja S."/>
            <person name="Erz C."/>
            <person name="Hummel T."/>
            <person name="Hoffmeister S."/>
            <person name="Daniel R."/>
            <person name="Durre P."/>
        </authorList>
    </citation>
    <scope>NUCLEOTIDE SEQUENCE [LARGE SCALE GENOMIC DNA]</scope>
    <source>
        <strain evidence="4 6">PTA-10522</strain>
    </source>
</reference>
<dbReference type="PANTHER" id="PTHR45138:SF9">
    <property type="entry name" value="DIGUANYLATE CYCLASE DGCM-RELATED"/>
    <property type="match status" value="1"/>
</dbReference>
<sequence>MFFKIFRLIRSFILASVLDKHKEEFVVNINEINLTRGKITAVTFIVIEAAELVILFTIGKNIFPPRTHIYYATMYTLLILVMVVYLLIFVKLENNISKHETGINVASVSFTIMILFWCEGISLLDQLSSGQIIVYAISIIAIAVTPIFKPITLLLMYLIVHLPFLFFLPYFQKSSDILWANCINSTTFLIISWMISCIRYKNQVDDFNNRKIIQKKNDELKRVNQKLEKLSQIDSLTGIFNRFVFDKTIEAEWDRCKRYFIPLSLIMIDIDFFKAFNDSYGHQAGDDCLRQVSRVLSSSARRSSDTVARYGGEEFAVVLTHMEKESALEFAEQLRKKVEQLAIPHMYSSISNYITISLGICTVIPSDMLSIEQFIKTADEALYEAKKCRNKVVSA</sequence>
<dbReference type="EMBL" id="LITQ01000018">
    <property type="protein sequence ID" value="OAA92709.1"/>
    <property type="molecule type" value="Genomic_DNA"/>
</dbReference>
<feature type="domain" description="GGDEF" evidence="2">
    <location>
        <begin position="261"/>
        <end position="395"/>
    </location>
</feature>
<dbReference type="PATRIC" id="fig|1705578.3.peg.1188"/>
<accession>A0A162NF09</accession>
<gene>
    <name evidence="3" type="primary">cph2_3</name>
    <name evidence="4" type="synonym">cph2_4</name>
    <name evidence="4" type="ORF">CLCOS_18740</name>
    <name evidence="3" type="ORF">WX73_00801</name>
</gene>
<dbReference type="GO" id="GO:0043709">
    <property type="term" value="P:cell adhesion involved in single-species biofilm formation"/>
    <property type="evidence" value="ECO:0007669"/>
    <property type="project" value="TreeGrafter"/>
</dbReference>
<feature type="transmembrane region" description="Helical" evidence="1">
    <location>
        <begin position="102"/>
        <end position="124"/>
    </location>
</feature>
<dbReference type="InterPro" id="IPR029787">
    <property type="entry name" value="Nucleotide_cyclase"/>
</dbReference>
<organism evidence="3 5">
    <name type="scientific">Clostridium coskatii</name>
    <dbReference type="NCBI Taxonomy" id="1705578"/>
    <lineage>
        <taxon>Bacteria</taxon>
        <taxon>Bacillati</taxon>
        <taxon>Bacillota</taxon>
        <taxon>Clostridia</taxon>
        <taxon>Eubacteriales</taxon>
        <taxon>Clostridiaceae</taxon>
        <taxon>Clostridium</taxon>
    </lineage>
</organism>
<dbReference type="NCBIfam" id="TIGR00254">
    <property type="entry name" value="GGDEF"/>
    <property type="match status" value="1"/>
</dbReference>
<keyword evidence="1" id="KW-0472">Membrane</keyword>
<keyword evidence="6" id="KW-1185">Reference proteome</keyword>
<feature type="transmembrane region" description="Helical" evidence="1">
    <location>
        <begin position="69"/>
        <end position="90"/>
    </location>
</feature>
<dbReference type="GO" id="GO:0052621">
    <property type="term" value="F:diguanylate cyclase activity"/>
    <property type="evidence" value="ECO:0007669"/>
    <property type="project" value="TreeGrafter"/>
</dbReference>
<dbReference type="FunFam" id="3.30.70.270:FF:000001">
    <property type="entry name" value="Diguanylate cyclase domain protein"/>
    <property type="match status" value="1"/>
</dbReference>
<dbReference type="SMART" id="SM00267">
    <property type="entry name" value="GGDEF"/>
    <property type="match status" value="1"/>
</dbReference>
<name>A0A162NF09_9CLOT</name>
<feature type="transmembrane region" description="Helical" evidence="1">
    <location>
        <begin position="39"/>
        <end position="63"/>
    </location>
</feature>
<dbReference type="InterPro" id="IPR043128">
    <property type="entry name" value="Rev_trsase/Diguanyl_cyclase"/>
</dbReference>
<dbReference type="SMR" id="A0A162NF09"/>
<proteinExistence type="predicted"/>
<dbReference type="PANTHER" id="PTHR45138">
    <property type="entry name" value="REGULATORY COMPONENTS OF SENSORY TRANSDUCTION SYSTEM"/>
    <property type="match status" value="1"/>
</dbReference>
<keyword evidence="1" id="KW-0812">Transmembrane</keyword>
<dbReference type="Proteomes" id="UP000077384">
    <property type="component" value="Unassembled WGS sequence"/>
</dbReference>
<protein>
    <submittedName>
        <fullName evidence="3">Phytochrome-like protein cph2</fullName>
    </submittedName>
</protein>
<dbReference type="Proteomes" id="UP000093694">
    <property type="component" value="Unassembled WGS sequence"/>
</dbReference>
<dbReference type="SUPFAM" id="SSF55073">
    <property type="entry name" value="Nucleotide cyclase"/>
    <property type="match status" value="1"/>
</dbReference>
<evidence type="ECO:0000259" key="2">
    <source>
        <dbReference type="PROSITE" id="PS50887"/>
    </source>
</evidence>
<dbReference type="GO" id="GO:0005886">
    <property type="term" value="C:plasma membrane"/>
    <property type="evidence" value="ECO:0007669"/>
    <property type="project" value="TreeGrafter"/>
</dbReference>
<dbReference type="Gene3D" id="3.30.70.270">
    <property type="match status" value="1"/>
</dbReference>
<dbReference type="AlphaFoldDB" id="A0A162NF09"/>
<dbReference type="RefSeq" id="WP_013240229.1">
    <property type="nucleotide sequence ID" value="NZ_LITQ01000018.1"/>
</dbReference>
<evidence type="ECO:0000313" key="5">
    <source>
        <dbReference type="Proteomes" id="UP000077384"/>
    </source>
</evidence>
<evidence type="ECO:0000313" key="4">
    <source>
        <dbReference type="EMBL" id="OBR94635.1"/>
    </source>
</evidence>
<dbReference type="EMBL" id="LROR01000041">
    <property type="protein sequence ID" value="OBR94635.1"/>
    <property type="molecule type" value="Genomic_DNA"/>
</dbReference>
<comment type="caution">
    <text evidence="3">The sequence shown here is derived from an EMBL/GenBank/DDBJ whole genome shotgun (WGS) entry which is preliminary data.</text>
</comment>
<keyword evidence="1" id="KW-1133">Transmembrane helix</keyword>
<evidence type="ECO:0000256" key="1">
    <source>
        <dbReference type="SAM" id="Phobius"/>
    </source>
</evidence>
<feature type="transmembrane region" description="Helical" evidence="1">
    <location>
        <begin position="177"/>
        <end position="200"/>
    </location>
</feature>
<evidence type="ECO:0000313" key="3">
    <source>
        <dbReference type="EMBL" id="OAA92709.1"/>
    </source>
</evidence>
<dbReference type="CDD" id="cd01949">
    <property type="entry name" value="GGDEF"/>
    <property type="match status" value="1"/>
</dbReference>
<evidence type="ECO:0000313" key="6">
    <source>
        <dbReference type="Proteomes" id="UP000093694"/>
    </source>
</evidence>
<dbReference type="Pfam" id="PF00990">
    <property type="entry name" value="GGDEF"/>
    <property type="match status" value="1"/>
</dbReference>
<feature type="transmembrane region" description="Helical" evidence="1">
    <location>
        <begin position="153"/>
        <end position="171"/>
    </location>
</feature>
<reference evidence="3 5" key="1">
    <citation type="journal article" date="2015" name="Biotechnol. Bioeng.">
        <title>Genome sequence and phenotypic characterization of Caulobacter segnis.</title>
        <authorList>
            <person name="Patel S."/>
            <person name="Fletcher B."/>
            <person name="Scott D.C."/>
            <person name="Ely B."/>
        </authorList>
    </citation>
    <scope>NUCLEOTIDE SEQUENCE [LARGE SCALE GENOMIC DNA]</scope>
    <source>
        <strain evidence="3 5">PS02</strain>
    </source>
</reference>